<dbReference type="EMBL" id="CADEPI010000046">
    <property type="protein sequence ID" value="CAB3369532.1"/>
    <property type="molecule type" value="Genomic_DNA"/>
</dbReference>
<sequence>MDEKQLATWPTCLFACEPRAVRLLSETRVPSISSAGRLTCGFARRVRWTSRGEHRVSSPAACSSPPGQQVPAGGGSPGSSMKQNGEMCGSSGLLARPAA</sequence>
<keyword evidence="3" id="KW-1185">Reference proteome</keyword>
<evidence type="ECO:0000313" key="3">
    <source>
        <dbReference type="Proteomes" id="UP000494165"/>
    </source>
</evidence>
<dbReference type="Proteomes" id="UP000494165">
    <property type="component" value="Unassembled WGS sequence"/>
</dbReference>
<comment type="caution">
    <text evidence="2">The sequence shown here is derived from an EMBL/GenBank/DDBJ whole genome shotgun (WGS) entry which is preliminary data.</text>
</comment>
<gene>
    <name evidence="2" type="ORF">CLODIP_2_CD02649</name>
</gene>
<organism evidence="2 3">
    <name type="scientific">Cloeon dipterum</name>
    <dbReference type="NCBI Taxonomy" id="197152"/>
    <lineage>
        <taxon>Eukaryota</taxon>
        <taxon>Metazoa</taxon>
        <taxon>Ecdysozoa</taxon>
        <taxon>Arthropoda</taxon>
        <taxon>Hexapoda</taxon>
        <taxon>Insecta</taxon>
        <taxon>Pterygota</taxon>
        <taxon>Palaeoptera</taxon>
        <taxon>Ephemeroptera</taxon>
        <taxon>Pisciforma</taxon>
        <taxon>Baetidae</taxon>
        <taxon>Cloeon</taxon>
    </lineage>
</organism>
<evidence type="ECO:0000256" key="1">
    <source>
        <dbReference type="SAM" id="MobiDB-lite"/>
    </source>
</evidence>
<name>A0A8S1CJJ6_9INSE</name>
<evidence type="ECO:0000313" key="2">
    <source>
        <dbReference type="EMBL" id="CAB3369532.1"/>
    </source>
</evidence>
<proteinExistence type="predicted"/>
<protein>
    <submittedName>
        <fullName evidence="2">Uncharacterized protein</fullName>
    </submittedName>
</protein>
<accession>A0A8S1CJJ6</accession>
<feature type="region of interest" description="Disordered" evidence="1">
    <location>
        <begin position="53"/>
        <end position="99"/>
    </location>
</feature>
<reference evidence="2 3" key="1">
    <citation type="submission" date="2020-04" db="EMBL/GenBank/DDBJ databases">
        <authorList>
            <person name="Alioto T."/>
            <person name="Alioto T."/>
            <person name="Gomez Garrido J."/>
        </authorList>
    </citation>
    <scope>NUCLEOTIDE SEQUENCE [LARGE SCALE GENOMIC DNA]</scope>
</reference>
<dbReference type="AlphaFoldDB" id="A0A8S1CJJ6"/>